<dbReference type="NCBIfam" id="NF033652">
    <property type="entry name" value="LbtU_sider_porin"/>
    <property type="match status" value="1"/>
</dbReference>
<organism evidence="2 3">
    <name type="scientific">Parvularcula bermudensis (strain ATCC BAA-594 / HTCC2503 / KCTC 12087)</name>
    <dbReference type="NCBI Taxonomy" id="314260"/>
    <lineage>
        <taxon>Bacteria</taxon>
        <taxon>Pseudomonadati</taxon>
        <taxon>Pseudomonadota</taxon>
        <taxon>Alphaproteobacteria</taxon>
        <taxon>Parvularculales</taxon>
        <taxon>Parvularculaceae</taxon>
        <taxon>Parvularcula</taxon>
    </lineage>
</organism>
<dbReference type="STRING" id="314260.PB2503_10559"/>
<keyword evidence="3" id="KW-1185">Reference proteome</keyword>
<dbReference type="EMBL" id="CP002156">
    <property type="protein sequence ID" value="ADM10163.1"/>
    <property type="molecule type" value="Genomic_DNA"/>
</dbReference>
<accession>E0TGN1</accession>
<name>E0TGN1_PARBH</name>
<dbReference type="eggNOG" id="COG3637">
    <property type="taxonomic scope" value="Bacteria"/>
</dbReference>
<sequence length="453" mass="50081">MRTIKVLILASMATLFAAAGDNAEAQSAVAVVPSAADDHPTPLPGVRRHRGQTRAMVDFQEGLTDDAVNLLTAYQRGGLRPNRLYVGGYLRGGLYSERTNTAGKFPILSRFPTQHDADKDNTDAITQNAVLTATANWQRWLSAYGQVEYSEVFFNPDRDDIQLREAYVVVGDLNRFPVYAAVGRKTIDFGEFDTFTPFTHSVNQHYFWALSETPVLELGYVHRGFRASASVFSGERQIRVAYAADGDDFGDNFALKASQILSLERLRGTVQLSASYLHDSIYNNNFTAHTRQAIARGGPPNAPLFPTIFEQERLGLASLSSVFRGEIIDFGVEWTRAMGTWPATSFDARTGEQYEDVPPLQAITVQSRVRFPLAGREARLATVFSQGIFGPEETAFDHAEQHSAAAEWQVTPWARMGVEYIYNNGFQPFVGIQDVSDTSVESHTVILGGNAVF</sequence>
<reference evidence="3" key="1">
    <citation type="submission" date="2010-08" db="EMBL/GenBank/DDBJ databases">
        <title>Genome sequence of Parvularcula bermudensis HTCC2503.</title>
        <authorList>
            <person name="Kang D.-M."/>
            <person name="Oh H.-M."/>
            <person name="Cho J.-C."/>
        </authorList>
    </citation>
    <scope>NUCLEOTIDE SEQUENCE [LARGE SCALE GENOMIC DNA]</scope>
    <source>
        <strain evidence="3">ATCC BAA-594 / HTCC2503 / KCTC 12087</strain>
    </source>
</reference>
<evidence type="ECO:0000256" key="1">
    <source>
        <dbReference type="SAM" id="SignalP"/>
    </source>
</evidence>
<dbReference type="KEGG" id="pbr:PB2503_10559"/>
<reference evidence="2 3" key="2">
    <citation type="journal article" date="2011" name="J. Bacteriol.">
        <title>Complete genome sequence of strain HTCC2503T of Parvularcula bermudensis, the type species of the order "Parvularculales" in the class Alphaproteobacteria.</title>
        <authorList>
            <person name="Oh H.M."/>
            <person name="Kang I."/>
            <person name="Vergin K.L."/>
            <person name="Kang D."/>
            <person name="Rhee K.H."/>
            <person name="Giovannoni S.J."/>
            <person name="Cho J.C."/>
        </authorList>
    </citation>
    <scope>NUCLEOTIDE SEQUENCE [LARGE SCALE GENOMIC DNA]</scope>
    <source>
        <strain evidence="3">ATCC BAA-594 / HTCC2503 / KCTC 12087</strain>
    </source>
</reference>
<evidence type="ECO:0000313" key="3">
    <source>
        <dbReference type="Proteomes" id="UP000001302"/>
    </source>
</evidence>
<dbReference type="Proteomes" id="UP000001302">
    <property type="component" value="Chromosome"/>
</dbReference>
<dbReference type="RefSeq" id="WP_013301137.1">
    <property type="nucleotide sequence ID" value="NC_014414.1"/>
</dbReference>
<protein>
    <submittedName>
        <fullName evidence="2">Uncharacterized protein</fullName>
    </submittedName>
</protein>
<proteinExistence type="predicted"/>
<keyword evidence="1" id="KW-0732">Signal</keyword>
<dbReference type="AlphaFoldDB" id="E0TGN1"/>
<dbReference type="OrthoDB" id="228981at2"/>
<feature type="signal peptide" evidence="1">
    <location>
        <begin position="1"/>
        <end position="19"/>
    </location>
</feature>
<feature type="chain" id="PRO_5003140740" evidence="1">
    <location>
        <begin position="20"/>
        <end position="453"/>
    </location>
</feature>
<evidence type="ECO:0000313" key="2">
    <source>
        <dbReference type="EMBL" id="ADM10163.1"/>
    </source>
</evidence>
<dbReference type="HOGENOM" id="CLU_603886_0_0_5"/>
<gene>
    <name evidence="2" type="ordered locus">PB2503_10559</name>
</gene>